<proteinExistence type="predicted"/>
<reference evidence="7 8" key="1">
    <citation type="submission" date="2019-03" db="EMBL/GenBank/DDBJ databases">
        <title>Draft Genome Sequence of Desulfosporosinus fructosivorans Strain 63.6F, Isolated from Marine Sediment in the Baltic Sea.</title>
        <authorList>
            <person name="Hausmann B."/>
            <person name="Vandieken V."/>
            <person name="Pjevac P."/>
            <person name="Schreck K."/>
            <person name="Herbold C.W."/>
            <person name="Loy A."/>
        </authorList>
    </citation>
    <scope>NUCLEOTIDE SEQUENCE [LARGE SCALE GENOMIC DNA]</scope>
    <source>
        <strain evidence="7 8">63.6F</strain>
    </source>
</reference>
<feature type="transmembrane region" description="Helical" evidence="6">
    <location>
        <begin position="93"/>
        <end position="114"/>
    </location>
</feature>
<keyword evidence="5 6" id="KW-0472">Membrane</keyword>
<dbReference type="Pfam" id="PF02361">
    <property type="entry name" value="CbiQ"/>
    <property type="match status" value="1"/>
</dbReference>
<evidence type="ECO:0000256" key="5">
    <source>
        <dbReference type="ARBA" id="ARBA00023136"/>
    </source>
</evidence>
<feature type="transmembrane region" description="Helical" evidence="6">
    <location>
        <begin position="224"/>
        <end position="242"/>
    </location>
</feature>
<keyword evidence="3 6" id="KW-0812">Transmembrane</keyword>
<evidence type="ECO:0000256" key="2">
    <source>
        <dbReference type="ARBA" id="ARBA00022475"/>
    </source>
</evidence>
<feature type="transmembrane region" description="Helical" evidence="6">
    <location>
        <begin position="48"/>
        <end position="71"/>
    </location>
</feature>
<feature type="transmembrane region" description="Helical" evidence="6">
    <location>
        <begin position="134"/>
        <end position="152"/>
    </location>
</feature>
<dbReference type="InterPro" id="IPR003339">
    <property type="entry name" value="ABC/ECF_trnsptr_transmembrane"/>
</dbReference>
<name>A0A4Z0QZV3_9FIRM</name>
<keyword evidence="2" id="KW-1003">Cell membrane</keyword>
<dbReference type="PANTHER" id="PTHR34857">
    <property type="entry name" value="SLL0384 PROTEIN"/>
    <property type="match status" value="1"/>
</dbReference>
<sequence>MHQLDPRVKVGGLAFLSLLMTMTGWQGLALTSVALLGLMIASRTPLKIYRMLIVVLVWMGLFYGLAAGWVWPENGAVWEGHWSRDGFVQAGDMLWRIALVFGLTRLYTAVTMPLEQGMGIAFFFNPLIRITPKAADFALMLTLTLRFIPLIVEEAALIWKVRLLKSEWPHSRVKQSREVIQLIVPLILLSLKRAEELAENLMCRGYGSGTYHTLILHERTSEDLVGVLAVGVWGVLLLILGLN</sequence>
<protein>
    <submittedName>
        <fullName evidence="7">Energy-coupling factor transporter transmembrane protein EcfT</fullName>
    </submittedName>
</protein>
<feature type="transmembrane region" description="Helical" evidence="6">
    <location>
        <begin position="12"/>
        <end position="36"/>
    </location>
</feature>
<evidence type="ECO:0000256" key="4">
    <source>
        <dbReference type="ARBA" id="ARBA00022989"/>
    </source>
</evidence>
<dbReference type="AlphaFoldDB" id="A0A4Z0QZV3"/>
<dbReference type="OrthoDB" id="8075495at2"/>
<dbReference type="EMBL" id="SPQQ01000010">
    <property type="protein sequence ID" value="TGE36038.1"/>
    <property type="molecule type" value="Genomic_DNA"/>
</dbReference>
<dbReference type="Proteomes" id="UP000298460">
    <property type="component" value="Unassembled WGS sequence"/>
</dbReference>
<evidence type="ECO:0000256" key="3">
    <source>
        <dbReference type="ARBA" id="ARBA00022692"/>
    </source>
</evidence>
<keyword evidence="8" id="KW-1185">Reference proteome</keyword>
<evidence type="ECO:0000313" key="8">
    <source>
        <dbReference type="Proteomes" id="UP000298460"/>
    </source>
</evidence>
<organism evidence="7 8">
    <name type="scientific">Desulfosporosinus fructosivorans</name>
    <dbReference type="NCBI Taxonomy" id="2018669"/>
    <lineage>
        <taxon>Bacteria</taxon>
        <taxon>Bacillati</taxon>
        <taxon>Bacillota</taxon>
        <taxon>Clostridia</taxon>
        <taxon>Eubacteriales</taxon>
        <taxon>Desulfitobacteriaceae</taxon>
        <taxon>Desulfosporosinus</taxon>
    </lineage>
</organism>
<dbReference type="GO" id="GO:0005886">
    <property type="term" value="C:plasma membrane"/>
    <property type="evidence" value="ECO:0007669"/>
    <property type="project" value="UniProtKB-ARBA"/>
</dbReference>
<comment type="caution">
    <text evidence="7">The sequence shown here is derived from an EMBL/GenBank/DDBJ whole genome shotgun (WGS) entry which is preliminary data.</text>
</comment>
<evidence type="ECO:0000313" key="7">
    <source>
        <dbReference type="EMBL" id="TGE36038.1"/>
    </source>
</evidence>
<comment type="subcellular location">
    <subcellularLocation>
        <location evidence="1">Membrane</location>
        <topology evidence="1">Multi-pass membrane protein</topology>
    </subcellularLocation>
</comment>
<accession>A0A4Z0QZV3</accession>
<gene>
    <name evidence="7" type="ORF">E4K67_22700</name>
</gene>
<dbReference type="PANTHER" id="PTHR34857:SF2">
    <property type="entry name" value="SLL0384 PROTEIN"/>
    <property type="match status" value="1"/>
</dbReference>
<dbReference type="CDD" id="cd16914">
    <property type="entry name" value="EcfT"/>
    <property type="match status" value="1"/>
</dbReference>
<evidence type="ECO:0000256" key="6">
    <source>
        <dbReference type="SAM" id="Phobius"/>
    </source>
</evidence>
<evidence type="ECO:0000256" key="1">
    <source>
        <dbReference type="ARBA" id="ARBA00004141"/>
    </source>
</evidence>
<dbReference type="InterPro" id="IPR051611">
    <property type="entry name" value="ECF_transporter_component"/>
</dbReference>
<keyword evidence="4 6" id="KW-1133">Transmembrane helix</keyword>